<sequence length="67" mass="7689">MPNVTKSDHPSKYHCCFCHHFNLEGHRWGYCELLNVYVKGNIDACQLSVPPFVSIKELPDNQIAKSK</sequence>
<accession>A0A964BSK6</accession>
<dbReference type="EMBL" id="JADWDC010000042">
    <property type="protein sequence ID" value="MCC0178389.1"/>
    <property type="molecule type" value="Genomic_DNA"/>
</dbReference>
<keyword evidence="2" id="KW-1185">Reference proteome</keyword>
<protein>
    <submittedName>
        <fullName evidence="1">Uncharacterized protein</fullName>
    </submittedName>
</protein>
<evidence type="ECO:0000313" key="2">
    <source>
        <dbReference type="Proteomes" id="UP000729733"/>
    </source>
</evidence>
<evidence type="ECO:0000313" key="1">
    <source>
        <dbReference type="EMBL" id="MCC0178389.1"/>
    </source>
</evidence>
<organism evidence="1 2">
    <name type="scientific">Waterburya agarophytonicola KI4</name>
    <dbReference type="NCBI Taxonomy" id="2874699"/>
    <lineage>
        <taxon>Bacteria</taxon>
        <taxon>Bacillati</taxon>
        <taxon>Cyanobacteriota</taxon>
        <taxon>Cyanophyceae</taxon>
        <taxon>Pleurocapsales</taxon>
        <taxon>Hyellaceae</taxon>
        <taxon>Waterburya</taxon>
        <taxon>Waterburya agarophytonicola</taxon>
    </lineage>
</organism>
<comment type="caution">
    <text evidence="1">The sequence shown here is derived from an EMBL/GenBank/DDBJ whole genome shotgun (WGS) entry which is preliminary data.</text>
</comment>
<name>A0A964BSK6_9CYAN</name>
<dbReference type="RefSeq" id="WP_229641460.1">
    <property type="nucleotide sequence ID" value="NZ_JADWDC010000042.1"/>
</dbReference>
<dbReference type="Proteomes" id="UP000729733">
    <property type="component" value="Unassembled WGS sequence"/>
</dbReference>
<proteinExistence type="predicted"/>
<dbReference type="AlphaFoldDB" id="A0A964BSK6"/>
<gene>
    <name evidence="1" type="ORF">I4641_15525</name>
</gene>
<reference evidence="1" key="1">
    <citation type="journal article" date="2021" name="Antonie Van Leeuwenhoek">
        <title>Draft genome and description of Waterburya agarophytonicola gen. nov. sp. nov. (Pleurocapsales, Cyanobacteria): a seaweed symbiont.</title>
        <authorList>
            <person name="Bonthond G."/>
            <person name="Shalygin S."/>
            <person name="Bayer T."/>
            <person name="Weinberger F."/>
        </authorList>
    </citation>
    <scope>NUCLEOTIDE SEQUENCE</scope>
    <source>
        <strain evidence="1">KI4</strain>
    </source>
</reference>